<dbReference type="Pfam" id="PF03227">
    <property type="entry name" value="GILT"/>
    <property type="match status" value="1"/>
</dbReference>
<keyword evidence="3" id="KW-0964">Secreted</keyword>
<keyword evidence="5" id="KW-0325">Glycoprotein</keyword>
<proteinExistence type="inferred from homology"/>
<gene>
    <name evidence="7" type="ORF">CALMAC_LOCUS17820</name>
</gene>
<comment type="subcellular location">
    <subcellularLocation>
        <location evidence="1">Secreted</location>
    </subcellularLocation>
</comment>
<dbReference type="GO" id="GO:0005576">
    <property type="term" value="C:extracellular region"/>
    <property type="evidence" value="ECO:0007669"/>
    <property type="project" value="UniProtKB-SubCell"/>
</dbReference>
<evidence type="ECO:0000256" key="1">
    <source>
        <dbReference type="ARBA" id="ARBA00004613"/>
    </source>
</evidence>
<evidence type="ECO:0000256" key="6">
    <source>
        <dbReference type="SAM" id="SignalP"/>
    </source>
</evidence>
<dbReference type="OrthoDB" id="958254at2759"/>
<evidence type="ECO:0000256" key="4">
    <source>
        <dbReference type="ARBA" id="ARBA00022729"/>
    </source>
</evidence>
<evidence type="ECO:0008006" key="9">
    <source>
        <dbReference type="Google" id="ProtNLM"/>
    </source>
</evidence>
<sequence>MMNTVSIIVLLSALSLSQAADKLKVSLYYESLCGGCGDWIRTQLHPVYSEFEDYLEIDLVPWGFSMVDRVGNKIDFWCQHGPEECYGNMIHACALDSNPPKTALDFINCCEGQANSTSDAAFQKCSKEVGIEFKDLKHCSETKGEQLQVKNAEKSKYRYNWIPFVTFNEIYDEAECLHALENLKEVVCKHFADNPPEACAPPKNVSSVSRA</sequence>
<evidence type="ECO:0000256" key="3">
    <source>
        <dbReference type="ARBA" id="ARBA00022525"/>
    </source>
</evidence>
<dbReference type="EMBL" id="CAACVG010012270">
    <property type="protein sequence ID" value="VEN59993.1"/>
    <property type="molecule type" value="Genomic_DNA"/>
</dbReference>
<evidence type="ECO:0000313" key="8">
    <source>
        <dbReference type="Proteomes" id="UP000410492"/>
    </source>
</evidence>
<name>A0A653DIH7_CALMS</name>
<dbReference type="Gene3D" id="3.40.30.10">
    <property type="entry name" value="Glutaredoxin"/>
    <property type="match status" value="1"/>
</dbReference>
<dbReference type="PANTHER" id="PTHR13234">
    <property type="entry name" value="GAMMA-INTERFERON INDUCIBLE LYSOSOMAL THIOL REDUCTASE GILT"/>
    <property type="match status" value="1"/>
</dbReference>
<evidence type="ECO:0000256" key="5">
    <source>
        <dbReference type="ARBA" id="ARBA00023180"/>
    </source>
</evidence>
<accession>A0A653DIH7</accession>
<evidence type="ECO:0000256" key="2">
    <source>
        <dbReference type="ARBA" id="ARBA00005679"/>
    </source>
</evidence>
<feature type="signal peptide" evidence="6">
    <location>
        <begin position="1"/>
        <end position="19"/>
    </location>
</feature>
<dbReference type="AlphaFoldDB" id="A0A653DIH7"/>
<dbReference type="Proteomes" id="UP000410492">
    <property type="component" value="Unassembled WGS sequence"/>
</dbReference>
<protein>
    <recommendedName>
        <fullName evidence="9">Saposin B-type domain-containing protein</fullName>
    </recommendedName>
</protein>
<keyword evidence="8" id="KW-1185">Reference proteome</keyword>
<dbReference type="InterPro" id="IPR004911">
    <property type="entry name" value="Interferon-induced_GILT"/>
</dbReference>
<organism evidence="7 8">
    <name type="scientific">Callosobruchus maculatus</name>
    <name type="common">Southern cowpea weevil</name>
    <name type="synonym">Pulse bruchid</name>
    <dbReference type="NCBI Taxonomy" id="64391"/>
    <lineage>
        <taxon>Eukaryota</taxon>
        <taxon>Metazoa</taxon>
        <taxon>Ecdysozoa</taxon>
        <taxon>Arthropoda</taxon>
        <taxon>Hexapoda</taxon>
        <taxon>Insecta</taxon>
        <taxon>Pterygota</taxon>
        <taxon>Neoptera</taxon>
        <taxon>Endopterygota</taxon>
        <taxon>Coleoptera</taxon>
        <taxon>Polyphaga</taxon>
        <taxon>Cucujiformia</taxon>
        <taxon>Chrysomeloidea</taxon>
        <taxon>Chrysomelidae</taxon>
        <taxon>Bruchinae</taxon>
        <taxon>Bruchini</taxon>
        <taxon>Callosobruchus</taxon>
    </lineage>
</organism>
<reference evidence="7 8" key="1">
    <citation type="submission" date="2019-01" db="EMBL/GenBank/DDBJ databases">
        <authorList>
            <person name="Sayadi A."/>
        </authorList>
    </citation>
    <scope>NUCLEOTIDE SEQUENCE [LARGE SCALE GENOMIC DNA]</scope>
</reference>
<evidence type="ECO:0000313" key="7">
    <source>
        <dbReference type="EMBL" id="VEN59993.1"/>
    </source>
</evidence>
<feature type="chain" id="PRO_5024953204" description="Saposin B-type domain-containing protein" evidence="6">
    <location>
        <begin position="20"/>
        <end position="211"/>
    </location>
</feature>
<dbReference type="PANTHER" id="PTHR13234:SF8">
    <property type="entry name" value="GAMMA-INTERFERON-INDUCIBLE LYSOSOMAL THIOL REDUCTASE"/>
    <property type="match status" value="1"/>
</dbReference>
<keyword evidence="4 6" id="KW-0732">Signal</keyword>
<dbReference type="GO" id="GO:0016671">
    <property type="term" value="F:oxidoreductase activity, acting on a sulfur group of donors, disulfide as acceptor"/>
    <property type="evidence" value="ECO:0007669"/>
    <property type="project" value="InterPro"/>
</dbReference>
<comment type="similarity">
    <text evidence="2">Belongs to the GILT family.</text>
</comment>